<sequence>MPKHYTLIHKIWPINKITRHPDVASILKNIFTGILFHKTISIDNPNIIDYAFKYVNGVTNFHHIKFNDLPYYETNNRWRVNAIQERPI</sequence>
<dbReference type="AlphaFoldDB" id="A0A6C0C9Y5"/>
<reference evidence="1" key="1">
    <citation type="journal article" date="2020" name="Nature">
        <title>Giant virus diversity and host interactions through global metagenomics.</title>
        <authorList>
            <person name="Schulz F."/>
            <person name="Roux S."/>
            <person name="Paez-Espino D."/>
            <person name="Jungbluth S."/>
            <person name="Walsh D.A."/>
            <person name="Denef V.J."/>
            <person name="McMahon K.D."/>
            <person name="Konstantinidis K.T."/>
            <person name="Eloe-Fadrosh E.A."/>
            <person name="Kyrpides N.C."/>
            <person name="Woyke T."/>
        </authorList>
    </citation>
    <scope>NUCLEOTIDE SEQUENCE</scope>
    <source>
        <strain evidence="1">GVMAG-M-3300020192-26</strain>
    </source>
</reference>
<organism evidence="1">
    <name type="scientific">viral metagenome</name>
    <dbReference type="NCBI Taxonomy" id="1070528"/>
    <lineage>
        <taxon>unclassified sequences</taxon>
        <taxon>metagenomes</taxon>
        <taxon>organismal metagenomes</taxon>
    </lineage>
</organism>
<name>A0A6C0C9Y5_9ZZZZ</name>
<accession>A0A6C0C9Y5</accession>
<evidence type="ECO:0000313" key="1">
    <source>
        <dbReference type="EMBL" id="QHT01177.1"/>
    </source>
</evidence>
<protein>
    <submittedName>
        <fullName evidence="1">Uncharacterized protein</fullName>
    </submittedName>
</protein>
<dbReference type="EMBL" id="MN739365">
    <property type="protein sequence ID" value="QHT01177.1"/>
    <property type="molecule type" value="Genomic_DNA"/>
</dbReference>
<proteinExistence type="predicted"/>